<organism evidence="1 2">
    <name type="scientific">Phytophthora fragariaefolia</name>
    <dbReference type="NCBI Taxonomy" id="1490495"/>
    <lineage>
        <taxon>Eukaryota</taxon>
        <taxon>Sar</taxon>
        <taxon>Stramenopiles</taxon>
        <taxon>Oomycota</taxon>
        <taxon>Peronosporomycetes</taxon>
        <taxon>Peronosporales</taxon>
        <taxon>Peronosporaceae</taxon>
        <taxon>Phytophthora</taxon>
    </lineage>
</organism>
<accession>A0A9W6YE96</accession>
<dbReference type="EMBL" id="BSXT01006149">
    <property type="protein sequence ID" value="GMF62043.1"/>
    <property type="molecule type" value="Genomic_DNA"/>
</dbReference>
<evidence type="ECO:0000313" key="1">
    <source>
        <dbReference type="EMBL" id="GMF62043.1"/>
    </source>
</evidence>
<dbReference type="Proteomes" id="UP001165121">
    <property type="component" value="Unassembled WGS sequence"/>
</dbReference>
<evidence type="ECO:0000313" key="2">
    <source>
        <dbReference type="Proteomes" id="UP001165121"/>
    </source>
</evidence>
<proteinExistence type="predicted"/>
<dbReference type="AlphaFoldDB" id="A0A9W6YE96"/>
<protein>
    <submittedName>
        <fullName evidence="1">Unnamed protein product</fullName>
    </submittedName>
</protein>
<gene>
    <name evidence="1" type="ORF">Pfra01_002704900</name>
</gene>
<reference evidence="1" key="1">
    <citation type="submission" date="2023-04" db="EMBL/GenBank/DDBJ databases">
        <title>Phytophthora fragariaefolia NBRC 109709.</title>
        <authorList>
            <person name="Ichikawa N."/>
            <person name="Sato H."/>
            <person name="Tonouchi N."/>
        </authorList>
    </citation>
    <scope>NUCLEOTIDE SEQUENCE</scope>
    <source>
        <strain evidence="1">NBRC 109709</strain>
    </source>
</reference>
<name>A0A9W6YE96_9STRA</name>
<sequence length="181" mass="18066">MEATSWSAVKSGEVVVGGLVITGADVVTGGEVVTGGAVVDGGDVVVGGEVVVGGLVVTGGDVVTGGEVVLGAEVGVVLQMMFAHKLGSDVLVASLGCDTPVVHRTTALVVAFHSQQGSPSSWPFVWPSPSVSAIQRATVHFFPALEKALPKALVADDLPVPSVCPIAGTPATFPPFGIRAT</sequence>
<keyword evidence="2" id="KW-1185">Reference proteome</keyword>
<comment type="caution">
    <text evidence="1">The sequence shown here is derived from an EMBL/GenBank/DDBJ whole genome shotgun (WGS) entry which is preliminary data.</text>
</comment>